<name>A0A218WNA4_PUNGR</name>
<evidence type="ECO:0000256" key="3">
    <source>
        <dbReference type="SAM" id="SignalP"/>
    </source>
</evidence>
<dbReference type="SUPFAM" id="SSF52266">
    <property type="entry name" value="SGNH hydrolase"/>
    <property type="match status" value="1"/>
</dbReference>
<evidence type="ECO:0000313" key="7">
    <source>
        <dbReference type="Proteomes" id="UP000233551"/>
    </source>
</evidence>
<comment type="similarity">
    <text evidence="1">Belongs to the 'GDSL' lipolytic enzyme family.</text>
</comment>
<dbReference type="PANTHER" id="PTHR45966:SF13">
    <property type="entry name" value="GDSL ESTERASE_LIPASE"/>
    <property type="match status" value="1"/>
</dbReference>
<dbReference type="CDD" id="cd01837">
    <property type="entry name" value="SGNH_plant_lipase_like"/>
    <property type="match status" value="1"/>
</dbReference>
<evidence type="ECO:0000313" key="6">
    <source>
        <dbReference type="Proteomes" id="UP000197138"/>
    </source>
</evidence>
<dbReference type="GO" id="GO:0016298">
    <property type="term" value="F:lipase activity"/>
    <property type="evidence" value="ECO:0007669"/>
    <property type="project" value="TreeGrafter"/>
</dbReference>
<comment type="caution">
    <text evidence="4">The sequence shown here is derived from an EMBL/GenBank/DDBJ whole genome shotgun (WGS) entry which is preliminary data.</text>
</comment>
<evidence type="ECO:0000313" key="5">
    <source>
        <dbReference type="EMBL" id="PKI71595.1"/>
    </source>
</evidence>
<dbReference type="Gene3D" id="3.40.50.1110">
    <property type="entry name" value="SGNH hydrolase"/>
    <property type="match status" value="1"/>
</dbReference>
<reference evidence="6" key="1">
    <citation type="journal article" date="2017" name="Plant J.">
        <title>The pomegranate (Punica granatum L.) genome and the genomics of punicalagin biosynthesis.</title>
        <authorList>
            <person name="Qin G."/>
            <person name="Xu C."/>
            <person name="Ming R."/>
            <person name="Tang H."/>
            <person name="Guyot R."/>
            <person name="Kramer E.M."/>
            <person name="Hu Y."/>
            <person name="Yi X."/>
            <person name="Qi Y."/>
            <person name="Xu X."/>
            <person name="Gao Z."/>
            <person name="Pan H."/>
            <person name="Jian J."/>
            <person name="Tian Y."/>
            <person name="Yue Z."/>
            <person name="Xu Y."/>
        </authorList>
    </citation>
    <scope>NUCLEOTIDE SEQUENCE [LARGE SCALE GENOMIC DNA]</scope>
    <source>
        <strain evidence="6">cv. Dabenzi</strain>
    </source>
</reference>
<dbReference type="InterPro" id="IPR036514">
    <property type="entry name" value="SGNH_hydro_sf"/>
</dbReference>
<feature type="signal peptide" evidence="3">
    <location>
        <begin position="1"/>
        <end position="30"/>
    </location>
</feature>
<dbReference type="EMBL" id="PGOL01000364">
    <property type="protein sequence ID" value="PKI71595.1"/>
    <property type="molecule type" value="Genomic_DNA"/>
</dbReference>
<reference evidence="5 7" key="3">
    <citation type="submission" date="2017-11" db="EMBL/GenBank/DDBJ databases">
        <title>De-novo sequencing of pomegranate (Punica granatum L.) genome.</title>
        <authorList>
            <person name="Akparov Z."/>
            <person name="Amiraslanov A."/>
            <person name="Hajiyeva S."/>
            <person name="Abbasov M."/>
            <person name="Kaur K."/>
            <person name="Hamwieh A."/>
            <person name="Solovyev V."/>
            <person name="Salamov A."/>
            <person name="Braich B."/>
            <person name="Kosarev P."/>
            <person name="Mahmoud A."/>
            <person name="Hajiyev E."/>
            <person name="Babayeva S."/>
            <person name="Izzatullayeva V."/>
            <person name="Mammadov A."/>
            <person name="Mammadov A."/>
            <person name="Sharifova S."/>
            <person name="Ojaghi J."/>
            <person name="Eynullazada K."/>
            <person name="Bayramov B."/>
            <person name="Abdulazimova A."/>
            <person name="Shahmuradov I."/>
        </authorList>
    </citation>
    <scope>NUCLEOTIDE SEQUENCE [LARGE SCALE GENOMIC DNA]</scope>
    <source>
        <strain evidence="5">AG2017</strain>
        <strain evidence="7">cv. AG2017</strain>
        <tissue evidence="5">Leaf</tissue>
    </source>
</reference>
<reference evidence="4" key="2">
    <citation type="submission" date="2017-06" db="EMBL/GenBank/DDBJ databases">
        <title>The pomegranate genome and the genomics of punicalagin biosynthesis.</title>
        <authorList>
            <person name="Xu C."/>
        </authorList>
    </citation>
    <scope>NUCLEOTIDE SEQUENCE [LARGE SCALE GENOMIC DNA]</scope>
    <source>
        <tissue evidence="4">Fresh leaf</tissue>
    </source>
</reference>
<organism evidence="4 6">
    <name type="scientific">Punica granatum</name>
    <name type="common">Pomegranate</name>
    <dbReference type="NCBI Taxonomy" id="22663"/>
    <lineage>
        <taxon>Eukaryota</taxon>
        <taxon>Viridiplantae</taxon>
        <taxon>Streptophyta</taxon>
        <taxon>Embryophyta</taxon>
        <taxon>Tracheophyta</taxon>
        <taxon>Spermatophyta</taxon>
        <taxon>Magnoliopsida</taxon>
        <taxon>eudicotyledons</taxon>
        <taxon>Gunneridae</taxon>
        <taxon>Pentapetalae</taxon>
        <taxon>rosids</taxon>
        <taxon>malvids</taxon>
        <taxon>Myrtales</taxon>
        <taxon>Lythraceae</taxon>
        <taxon>Punica</taxon>
    </lineage>
</organism>
<keyword evidence="7" id="KW-1185">Reference proteome</keyword>
<protein>
    <submittedName>
        <fullName evidence="4">Uncharacterized protein</fullName>
    </submittedName>
</protein>
<dbReference type="STRING" id="22663.A0A218WNA4"/>
<dbReference type="Pfam" id="PF00657">
    <property type="entry name" value="Lipase_GDSL"/>
    <property type="match status" value="1"/>
</dbReference>
<sequence length="397" mass="43557">MARPFISSTSFTICISSLLLILFISSTAYGSELEKGKKRALFVFGDSTVDLGNNNYIETIPENRADYEPYGQNGFFGGPTGRFSDGRVIVDFIAEYAQLPVIPPFLKPSADYSNGVNFASGGAGILPETNHGLVIDLQTQLKSFEEVEKTLAEKFGKDETEELISAAVYFISTGSNDYMGGYLGNPTMQQLYQPQEFVGMVIGNLTQAIQVLYGKGARNFGFLSLSPLGCLPALRAANPRANEGGGCFDEASALAMAHNNALKTVLTNLEYILKGFKYCNSNFYDWLLDRIENPSKYGFKDGVNACCGTGPYNGILTCGGTKNITTYELCERGEDYVWWDSFHPTEGIHKQFAEALWSGTPPSVGPYSLQDLFFSQEKLTIADVVDDPEGRDFSHFQ</sequence>
<accession>A0A218WNA4</accession>
<gene>
    <name evidence="4" type="ORF">CDL15_Pgr013251</name>
    <name evidence="5" type="ORF">CRG98_008003</name>
</gene>
<dbReference type="InterPro" id="IPR044552">
    <property type="entry name" value="GLIP1-5/GLL25"/>
</dbReference>
<evidence type="ECO:0000256" key="1">
    <source>
        <dbReference type="ARBA" id="ARBA00008668"/>
    </source>
</evidence>
<proteinExistence type="inferred from homology"/>
<dbReference type="InterPro" id="IPR035669">
    <property type="entry name" value="SGNH_plant_lipase-like"/>
</dbReference>
<keyword evidence="2 3" id="KW-0732">Signal</keyword>
<feature type="chain" id="PRO_5014071721" evidence="3">
    <location>
        <begin position="31"/>
        <end position="397"/>
    </location>
</feature>
<dbReference type="Proteomes" id="UP000197138">
    <property type="component" value="Unassembled WGS sequence"/>
</dbReference>
<evidence type="ECO:0000256" key="2">
    <source>
        <dbReference type="ARBA" id="ARBA00022729"/>
    </source>
</evidence>
<dbReference type="InterPro" id="IPR001087">
    <property type="entry name" value="GDSL"/>
</dbReference>
<dbReference type="Proteomes" id="UP000233551">
    <property type="component" value="Unassembled WGS sequence"/>
</dbReference>
<dbReference type="AlphaFoldDB" id="A0A218WNA4"/>
<dbReference type="GeneID" id="116197919"/>
<evidence type="ECO:0000313" key="4">
    <source>
        <dbReference type="EMBL" id="OWM74347.1"/>
    </source>
</evidence>
<dbReference type="EMBL" id="MTKT01003779">
    <property type="protein sequence ID" value="OWM74347.1"/>
    <property type="molecule type" value="Genomic_DNA"/>
</dbReference>
<dbReference type="OrthoDB" id="1600564at2759"/>
<dbReference type="PANTHER" id="PTHR45966">
    <property type="entry name" value="GDSL-LIKE LIPASE/ACYLHYDROLASE"/>
    <property type="match status" value="1"/>
</dbReference>